<dbReference type="Proteomes" id="UP000777774">
    <property type="component" value="Unassembled WGS sequence"/>
</dbReference>
<reference evidence="2 3" key="1">
    <citation type="submission" date="2020-04" db="EMBL/GenBank/DDBJ databases">
        <title>MicrobeNet Type strains.</title>
        <authorList>
            <person name="Nicholson A.C."/>
        </authorList>
    </citation>
    <scope>NUCLEOTIDE SEQUENCE [LARGE SCALE GENOMIC DNA]</scope>
    <source>
        <strain evidence="2 3">ATCC BAA-787</strain>
    </source>
</reference>
<keyword evidence="1" id="KW-0812">Transmembrane</keyword>
<evidence type="ECO:0000313" key="2">
    <source>
        <dbReference type="EMBL" id="NKY38050.1"/>
    </source>
</evidence>
<dbReference type="EMBL" id="JAAXOY010000001">
    <property type="protein sequence ID" value="NKY38050.1"/>
    <property type="molecule type" value="Genomic_DNA"/>
</dbReference>
<name>A0ABX1JUS0_9CELL</name>
<evidence type="ECO:0000256" key="1">
    <source>
        <dbReference type="SAM" id="Phobius"/>
    </source>
</evidence>
<organism evidence="2 3">
    <name type="scientific">Cellulomonas septica</name>
    <dbReference type="NCBI Taxonomy" id="285080"/>
    <lineage>
        <taxon>Bacteria</taxon>
        <taxon>Bacillati</taxon>
        <taxon>Actinomycetota</taxon>
        <taxon>Actinomycetes</taxon>
        <taxon>Micrococcales</taxon>
        <taxon>Cellulomonadaceae</taxon>
        <taxon>Cellulomonas</taxon>
    </lineage>
</organism>
<sequence length="201" mass="22197">MGFELDVILHSEPTAWWVPWAPFFGSVVLAVATFLGVVHSSNKNARTIAETETRRHENVVAEAHTVATRNEKVQVLLRLIDESNKLILVTTDLFQTIRRVRSGDERADFVAAQSAFNAQSAEVTSADASAYLYAPESLATLSQRLQKHVGAAFAGAFELDDTELEVRQMQTHAELKQDLSALVNAVQAELGLRPPDRLDDK</sequence>
<evidence type="ECO:0000313" key="3">
    <source>
        <dbReference type="Proteomes" id="UP000777774"/>
    </source>
</evidence>
<feature type="transmembrane region" description="Helical" evidence="1">
    <location>
        <begin position="20"/>
        <end position="38"/>
    </location>
</feature>
<accession>A0ABX1JUS0</accession>
<dbReference type="RefSeq" id="WP_168676356.1">
    <property type="nucleotide sequence ID" value="NZ_JAAXOY010000001.1"/>
</dbReference>
<comment type="caution">
    <text evidence="2">The sequence shown here is derived from an EMBL/GenBank/DDBJ whole genome shotgun (WGS) entry which is preliminary data.</text>
</comment>
<proteinExistence type="predicted"/>
<protein>
    <submittedName>
        <fullName evidence="2">Uncharacterized protein</fullName>
    </submittedName>
</protein>
<keyword evidence="3" id="KW-1185">Reference proteome</keyword>
<keyword evidence="1" id="KW-0472">Membrane</keyword>
<gene>
    <name evidence="2" type="ORF">HGA02_00490</name>
</gene>
<keyword evidence="1" id="KW-1133">Transmembrane helix</keyword>